<accession>Q8KPT8</accession>
<dbReference type="OrthoDB" id="417111at2"/>
<reference evidence="11" key="3">
    <citation type="submission" date="2005-08" db="EMBL/GenBank/DDBJ databases">
        <authorList>
            <consortium name="US DOE Joint Genome Institute"/>
            <person name="Copeland A."/>
            <person name="Lucas S."/>
            <person name="Lapidus A."/>
            <person name="Barry K."/>
            <person name="Detter J.C."/>
            <person name="Glavina T."/>
            <person name="Hammon N."/>
            <person name="Israni S."/>
            <person name="Pitluck S."/>
            <person name="Schmutz J."/>
            <person name="Larimer F."/>
            <person name="Land M."/>
            <person name="Lykidis A."/>
            <person name="Golden S."/>
            <person name="Richardson P."/>
        </authorList>
    </citation>
    <scope>NUCLEOTIDE SEQUENCE</scope>
    <source>
        <strain evidence="11">PCC 7942</strain>
    </source>
</reference>
<dbReference type="SUPFAM" id="SSF55874">
    <property type="entry name" value="ATPase domain of HSP90 chaperone/DNA topoisomerase II/histidine kinase"/>
    <property type="match status" value="1"/>
</dbReference>
<evidence type="ECO:0000313" key="10">
    <source>
        <dbReference type="EMBL" id="AAM82655.1"/>
    </source>
</evidence>
<dbReference type="GeneID" id="72430375"/>
<evidence type="ECO:0000256" key="4">
    <source>
        <dbReference type="ARBA" id="ARBA00022679"/>
    </source>
</evidence>
<dbReference type="InterPro" id="IPR003661">
    <property type="entry name" value="HisK_dim/P_dom"/>
</dbReference>
<keyword evidence="6" id="KW-0902">Two-component regulatory system</keyword>
<name>Q8KPT8_SYNE7</name>
<evidence type="ECO:0000259" key="9">
    <source>
        <dbReference type="PROSITE" id="PS50109"/>
    </source>
</evidence>
<keyword evidence="7 8" id="KW-0472">Membrane</keyword>
<reference evidence="12" key="2">
    <citation type="submission" date="2005-08" db="EMBL/GenBank/DDBJ databases">
        <title>Complete sequence of chromosome 1 of Synechococcus elongatus PCC 7942.</title>
        <authorList>
            <consortium name="US DOE Joint Genome Institute"/>
            <person name="Copeland A."/>
            <person name="Lucas S."/>
            <person name="Lapidus A."/>
            <person name="Barry K."/>
            <person name="Detter J.C."/>
            <person name="Glavina T."/>
            <person name="Hammon N."/>
            <person name="Israni S."/>
            <person name="Pitluck S."/>
            <person name="Schmutz J."/>
            <person name="Larimer F."/>
            <person name="Land M."/>
            <person name="Kyrpides N."/>
            <person name="Lykidis A."/>
            <person name="Richardson P."/>
        </authorList>
    </citation>
    <scope>NUCLEOTIDE SEQUENCE [LARGE SCALE GENOMIC DNA]</scope>
    <source>
        <strain evidence="12">ATCC 33912 / PCC 7942 / FACHB-805</strain>
    </source>
</reference>
<dbReference type="PANTHER" id="PTHR43711:SF1">
    <property type="entry name" value="HISTIDINE KINASE 1"/>
    <property type="match status" value="1"/>
</dbReference>
<keyword evidence="4" id="KW-0808">Transferase</keyword>
<dbReference type="PANTHER" id="PTHR43711">
    <property type="entry name" value="TWO-COMPONENT HISTIDINE KINASE"/>
    <property type="match status" value="1"/>
</dbReference>
<dbReference type="Pfam" id="PF02518">
    <property type="entry name" value="HATPase_c"/>
    <property type="match status" value="1"/>
</dbReference>
<gene>
    <name evidence="10" type="primary">SEC0020</name>
    <name evidence="11" type="ordered locus">Synpcc7942_1586</name>
</gene>
<evidence type="ECO:0000256" key="2">
    <source>
        <dbReference type="ARBA" id="ARBA00012438"/>
    </source>
</evidence>
<evidence type="ECO:0000256" key="3">
    <source>
        <dbReference type="ARBA" id="ARBA00022553"/>
    </source>
</evidence>
<evidence type="ECO:0000256" key="7">
    <source>
        <dbReference type="ARBA" id="ARBA00023136"/>
    </source>
</evidence>
<dbReference type="InterPro" id="IPR036097">
    <property type="entry name" value="HisK_dim/P_sf"/>
</dbReference>
<dbReference type="FunFam" id="1.10.287.130:FF:000001">
    <property type="entry name" value="Two-component sensor histidine kinase"/>
    <property type="match status" value="1"/>
</dbReference>
<dbReference type="InterPro" id="IPR004358">
    <property type="entry name" value="Sig_transdc_His_kin-like_C"/>
</dbReference>
<dbReference type="FunFam" id="3.30.565.10:FF:000006">
    <property type="entry name" value="Sensor histidine kinase WalK"/>
    <property type="match status" value="1"/>
</dbReference>
<evidence type="ECO:0000256" key="8">
    <source>
        <dbReference type="SAM" id="Phobius"/>
    </source>
</evidence>
<keyword evidence="8" id="KW-1133">Transmembrane helix</keyword>
<dbReference type="InterPro" id="IPR036890">
    <property type="entry name" value="HATPase_C_sf"/>
</dbReference>
<proteinExistence type="predicted"/>
<dbReference type="SMART" id="SM00388">
    <property type="entry name" value="HisKA"/>
    <property type="match status" value="1"/>
</dbReference>
<dbReference type="HOGENOM" id="CLU_000445_89_6_3"/>
<feature type="transmembrane region" description="Helical" evidence="8">
    <location>
        <begin position="12"/>
        <end position="32"/>
    </location>
</feature>
<dbReference type="InterPro" id="IPR050736">
    <property type="entry name" value="Sensor_HK_Regulatory"/>
</dbReference>
<dbReference type="CDD" id="cd00082">
    <property type="entry name" value="HisKA"/>
    <property type="match status" value="1"/>
</dbReference>
<dbReference type="Pfam" id="PF00512">
    <property type="entry name" value="HisKA"/>
    <property type="match status" value="1"/>
</dbReference>
<reference evidence="11" key="4">
    <citation type="submission" date="2022-05" db="EMBL/GenBank/DDBJ databases">
        <title>Complete sequence of chromosome 1 of Synechococcus elongatus PCC 7942.</title>
        <authorList>
            <person name="Copeland A."/>
            <person name="Lucas S."/>
            <person name="Lapidus A."/>
            <person name="Barry K."/>
            <person name="Detter J.C."/>
            <person name="Glavina T."/>
            <person name="Hammon N."/>
            <person name="Israni S."/>
            <person name="Pitluck S."/>
            <person name="Schmutz J."/>
            <person name="Larimer F."/>
            <person name="Land M."/>
            <person name="Kyrpides N."/>
            <person name="Lykidis A."/>
            <person name="Golden S."/>
            <person name="Richardson P."/>
        </authorList>
    </citation>
    <scope>NUCLEOTIDE SEQUENCE</scope>
    <source>
        <strain evidence="11">PCC 7942</strain>
    </source>
</reference>
<reference evidence="10" key="1">
    <citation type="submission" date="2002-06" db="EMBL/GenBank/DDBJ databases">
        <title>Synechococcus elongatus PCC7942 cosmid 6C3.</title>
        <authorList>
            <person name="Holtman C.K."/>
            <person name="Sandoval P."/>
            <person name="Chen Y."/>
            <person name="Socias T."/>
            <person name="Mohler B.J."/>
            <person name="Gonzalez A."/>
            <person name="Salinas I."/>
            <person name="McMurtry S."/>
            <person name="Golden S.S."/>
            <person name="Youderian P."/>
        </authorList>
    </citation>
    <scope>NUCLEOTIDE SEQUENCE</scope>
    <source>
        <strain evidence="10">PCC 7492</strain>
    </source>
</reference>
<sequence>MFSATRRRLAIWYTLLTAILLLAFAVSAYVYVRGTLIDRVDDTLNHVVEVIERSLVIEPTGPSRTPQVNLEISFRSREASAEADRIDLEWFSPSGDLLWSTLDAPLAVPLSLSRRAETVSFPSAYDEPALVRQLTEPVIFDRQLLGYLRVSHPWFEVSAPTQQLLIDLSFGSALMLVAVAATGWFLSGLAMRPVYESYGQLKQFTADASHELRNPIATIQANVQAALTEPQGLAPEQQQVLQVIERLTRRLGSLVDDLLFLARQDSGLQQPAPIQNLDLDALLLDVVEEQSLYAQEQNLSLDLQLPDADQALQLTGVREQLARLFTNLIANALQYTPASGQVTVQVQPLNQGLQVEVRDSGIGISPETLPHVFERFYRADPARRPRDRGGSGLGLAIAQAIVERHHGKIHLRSQVGQGTTAVVWLPFNQPDAARSL</sequence>
<dbReference type="InterPro" id="IPR005467">
    <property type="entry name" value="His_kinase_dom"/>
</dbReference>
<dbReference type="PROSITE" id="PS50109">
    <property type="entry name" value="HIS_KIN"/>
    <property type="match status" value="1"/>
</dbReference>
<dbReference type="EMBL" id="CP000100">
    <property type="protein sequence ID" value="ABB57616.1"/>
    <property type="molecule type" value="Genomic_DNA"/>
</dbReference>
<protein>
    <recommendedName>
        <fullName evidence="2">histidine kinase</fullName>
        <ecNumber evidence="2">2.7.13.3</ecNumber>
    </recommendedName>
</protein>
<evidence type="ECO:0000256" key="1">
    <source>
        <dbReference type="ARBA" id="ARBA00000085"/>
    </source>
</evidence>
<dbReference type="EC" id="2.7.13.3" evidence="2"/>
<evidence type="ECO:0000313" key="12">
    <source>
        <dbReference type="Proteomes" id="UP000889800"/>
    </source>
</evidence>
<keyword evidence="3" id="KW-0597">Phosphoprotein</keyword>
<dbReference type="EMBL" id="AY120852">
    <property type="protein sequence ID" value="AAM82655.1"/>
    <property type="molecule type" value="Genomic_DNA"/>
</dbReference>
<dbReference type="SMART" id="SM00387">
    <property type="entry name" value="HATPase_c"/>
    <property type="match status" value="1"/>
</dbReference>
<dbReference type="KEGG" id="syf:Synpcc7942_1586"/>
<keyword evidence="12" id="KW-1185">Reference proteome</keyword>
<comment type="catalytic activity">
    <reaction evidence="1">
        <text>ATP + protein L-histidine = ADP + protein N-phospho-L-histidine.</text>
        <dbReference type="EC" id="2.7.13.3"/>
    </reaction>
</comment>
<dbReference type="PaxDb" id="1140-Synpcc7942_1586"/>
<dbReference type="BioCyc" id="SYNEL:SYNPCC7942_1586-MONOMER"/>
<dbReference type="Gene3D" id="3.30.565.10">
    <property type="entry name" value="Histidine kinase-like ATPase, C-terminal domain"/>
    <property type="match status" value="1"/>
</dbReference>
<dbReference type="AlphaFoldDB" id="Q8KPT8"/>
<keyword evidence="8" id="KW-0812">Transmembrane</keyword>
<dbReference type="GO" id="GO:0000155">
    <property type="term" value="F:phosphorelay sensor kinase activity"/>
    <property type="evidence" value="ECO:0007669"/>
    <property type="project" value="InterPro"/>
</dbReference>
<dbReference type="STRING" id="1140.Synpcc7942_1586"/>
<dbReference type="eggNOG" id="COG5002">
    <property type="taxonomic scope" value="Bacteria"/>
</dbReference>
<dbReference type="InterPro" id="IPR003594">
    <property type="entry name" value="HATPase_dom"/>
</dbReference>
<dbReference type="CDD" id="cd00075">
    <property type="entry name" value="HATPase"/>
    <property type="match status" value="1"/>
</dbReference>
<dbReference type="PRINTS" id="PR00344">
    <property type="entry name" value="BCTRLSENSOR"/>
</dbReference>
<dbReference type="SUPFAM" id="SSF47384">
    <property type="entry name" value="Homodimeric domain of signal transducing histidine kinase"/>
    <property type="match status" value="1"/>
</dbReference>
<dbReference type="Gene3D" id="1.10.287.130">
    <property type="match status" value="1"/>
</dbReference>
<dbReference type="RefSeq" id="WP_011378099.1">
    <property type="nucleotide sequence ID" value="NC_007604.1"/>
</dbReference>
<feature type="domain" description="Histidine kinase" evidence="9">
    <location>
        <begin position="207"/>
        <end position="429"/>
    </location>
</feature>
<evidence type="ECO:0000313" key="11">
    <source>
        <dbReference type="EMBL" id="ABB57616.1"/>
    </source>
</evidence>
<evidence type="ECO:0000256" key="5">
    <source>
        <dbReference type="ARBA" id="ARBA00022777"/>
    </source>
</evidence>
<dbReference type="Proteomes" id="UP000889800">
    <property type="component" value="Chromosome"/>
</dbReference>
<evidence type="ECO:0000256" key="6">
    <source>
        <dbReference type="ARBA" id="ARBA00023012"/>
    </source>
</evidence>
<organism evidence="10">
    <name type="scientific">Synechococcus elongatus (strain ATCC 33912 / PCC 7942 / FACHB-805)</name>
    <name type="common">Anacystis nidulans R2</name>
    <dbReference type="NCBI Taxonomy" id="1140"/>
    <lineage>
        <taxon>Bacteria</taxon>
        <taxon>Bacillati</taxon>
        <taxon>Cyanobacteriota</taxon>
        <taxon>Cyanophyceae</taxon>
        <taxon>Synechococcales</taxon>
        <taxon>Synechococcaceae</taxon>
        <taxon>Synechococcus</taxon>
    </lineage>
</organism>
<feature type="transmembrane region" description="Helical" evidence="8">
    <location>
        <begin position="164"/>
        <end position="186"/>
    </location>
</feature>
<keyword evidence="5 10" id="KW-0418">Kinase</keyword>